<organism evidence="7 8">
    <name type="scientific">Leuconostoc pseudomesenteroides</name>
    <dbReference type="NCBI Taxonomy" id="33968"/>
    <lineage>
        <taxon>Bacteria</taxon>
        <taxon>Bacillati</taxon>
        <taxon>Bacillota</taxon>
        <taxon>Bacilli</taxon>
        <taxon>Lactobacillales</taxon>
        <taxon>Lactobacillaceae</taxon>
        <taxon>Leuconostoc</taxon>
    </lineage>
</organism>
<dbReference type="Proteomes" id="UP000192288">
    <property type="component" value="Unassembled WGS sequence"/>
</dbReference>
<evidence type="ECO:0000256" key="2">
    <source>
        <dbReference type="ARBA" id="ARBA00022741"/>
    </source>
</evidence>
<evidence type="ECO:0000256" key="3">
    <source>
        <dbReference type="ARBA" id="ARBA00022840"/>
    </source>
</evidence>
<dbReference type="EMBL" id="MPLS01000206">
    <property type="protein sequence ID" value="ORI95719.1"/>
    <property type="molecule type" value="Genomic_DNA"/>
</dbReference>
<evidence type="ECO:0000256" key="5">
    <source>
        <dbReference type="ARBA" id="ARBA00023146"/>
    </source>
</evidence>
<dbReference type="Gene3D" id="1.10.10.350">
    <property type="match status" value="1"/>
</dbReference>
<dbReference type="GO" id="GO:0004812">
    <property type="term" value="F:aminoacyl-tRNA ligase activity"/>
    <property type="evidence" value="ECO:0007669"/>
    <property type="project" value="UniProtKB-KW"/>
</dbReference>
<dbReference type="InterPro" id="IPR008925">
    <property type="entry name" value="aa_tRNA-synth_I_cd-bd_sf"/>
</dbReference>
<proteinExistence type="predicted"/>
<dbReference type="InterPro" id="IPR020751">
    <property type="entry name" value="aa-tRNA-synth_I_codon-bd_sub2"/>
</dbReference>
<gene>
    <name evidence="7" type="ORF">BMR96_10905</name>
</gene>
<dbReference type="SUPFAM" id="SSF48163">
    <property type="entry name" value="An anticodon-binding domain of class I aminoacyl-tRNA synthetases"/>
    <property type="match status" value="1"/>
</dbReference>
<accession>A0A1X0VAW6</accession>
<keyword evidence="1 7" id="KW-0436">Ligase</keyword>
<feature type="domain" description="Aminoacyl-tRNA synthetase class I anticodon-binding" evidence="6">
    <location>
        <begin position="12"/>
        <end position="150"/>
    </location>
</feature>
<dbReference type="GO" id="GO:0000049">
    <property type="term" value="F:tRNA binding"/>
    <property type="evidence" value="ECO:0007669"/>
    <property type="project" value="InterPro"/>
</dbReference>
<comment type="caution">
    <text evidence="7">The sequence shown here is derived from an EMBL/GenBank/DDBJ whole genome shotgun (WGS) entry which is preliminary data.</text>
</comment>
<keyword evidence="2" id="KW-0547">Nucleotide-binding</keyword>
<sequence>TDAVMPQLIQELVNAHLISADDAADKKKWLSEVIKVAGVDGISYTRQIVELVRKPFFELGDITDEMVEYLTSEDGRKVAAAWESTYESLPTDATPADYMSTIRAIQNDLEIKGRNLWNPIRIMTTHEVQGPNLPEMLTLLDKNTVLKTMRDVKEKYLA</sequence>
<dbReference type="InterPro" id="IPR045462">
    <property type="entry name" value="aa-tRNA-synth_I_cd-bd"/>
</dbReference>
<evidence type="ECO:0000313" key="7">
    <source>
        <dbReference type="EMBL" id="ORI95719.1"/>
    </source>
</evidence>
<evidence type="ECO:0000256" key="4">
    <source>
        <dbReference type="ARBA" id="ARBA00022917"/>
    </source>
</evidence>
<keyword evidence="5" id="KW-0030">Aminoacyl-tRNA synthetase</keyword>
<evidence type="ECO:0000259" key="6">
    <source>
        <dbReference type="Pfam" id="PF19269"/>
    </source>
</evidence>
<evidence type="ECO:0000313" key="8">
    <source>
        <dbReference type="Proteomes" id="UP000192288"/>
    </source>
</evidence>
<reference evidence="7 8" key="1">
    <citation type="journal article" date="2017" name="Front. Microbiol.">
        <title>Genomic Characterization of Dairy Associated Leuconostoc Species and Diversity of Leuconostocs in Undefined Mixed Mesophilic Starter Cultures.</title>
        <authorList>
            <person name="Frantzen C.A."/>
            <person name="Kot W."/>
            <person name="Pedersen T.B."/>
            <person name="Ardo Y.M."/>
            <person name="Broadbent J.R."/>
            <person name="Neve H."/>
            <person name="Hansen L.H."/>
            <person name="Dal Bello F."/>
            <person name="Ostlie H.M."/>
            <person name="Kleppen H.P."/>
            <person name="Vogensen F.K."/>
            <person name="Holo H."/>
        </authorList>
    </citation>
    <scope>NUCLEOTIDE SEQUENCE [LARGE SCALE GENOMIC DNA]</scope>
    <source>
        <strain evidence="7 8">LMGCF08</strain>
    </source>
</reference>
<dbReference type="GO" id="GO:0006412">
    <property type="term" value="P:translation"/>
    <property type="evidence" value="ECO:0007669"/>
    <property type="project" value="UniProtKB-KW"/>
</dbReference>
<keyword evidence="4" id="KW-0648">Protein biosynthesis</keyword>
<keyword evidence="3" id="KW-0067">ATP-binding</keyword>
<dbReference type="GO" id="GO:0005524">
    <property type="term" value="F:ATP binding"/>
    <property type="evidence" value="ECO:0007669"/>
    <property type="project" value="UniProtKB-KW"/>
</dbReference>
<protein>
    <submittedName>
        <fullName evidence="7">Glutamate--tRNA ligase</fullName>
    </submittedName>
</protein>
<feature type="non-terminal residue" evidence="7">
    <location>
        <position position="1"/>
    </location>
</feature>
<evidence type="ECO:0000256" key="1">
    <source>
        <dbReference type="ARBA" id="ARBA00022598"/>
    </source>
</evidence>
<dbReference type="AlphaFoldDB" id="A0A1X0VAW6"/>
<dbReference type="Pfam" id="PF19269">
    <property type="entry name" value="Anticodon_2"/>
    <property type="match status" value="1"/>
</dbReference>
<name>A0A1X0VAW6_LEUPS</name>